<dbReference type="Pfam" id="PF00069">
    <property type="entry name" value="Pkinase"/>
    <property type="match status" value="1"/>
</dbReference>
<dbReference type="InterPro" id="IPR000719">
    <property type="entry name" value="Prot_kinase_dom"/>
</dbReference>
<dbReference type="Proteomes" id="UP000320338">
    <property type="component" value="Unassembled WGS sequence"/>
</dbReference>
<dbReference type="InterPro" id="IPR011009">
    <property type="entry name" value="Kinase-like_dom_sf"/>
</dbReference>
<keyword evidence="4 5" id="KW-0067">ATP-binding</keyword>
<evidence type="ECO:0000256" key="1">
    <source>
        <dbReference type="ARBA" id="ARBA00022679"/>
    </source>
</evidence>
<dbReference type="GO" id="GO:0005524">
    <property type="term" value="F:ATP binding"/>
    <property type="evidence" value="ECO:0007669"/>
    <property type="project" value="UniProtKB-UniRule"/>
</dbReference>
<proteinExistence type="predicted"/>
<dbReference type="PROSITE" id="PS00107">
    <property type="entry name" value="PROTEIN_KINASE_ATP"/>
    <property type="match status" value="1"/>
</dbReference>
<evidence type="ECO:0000259" key="7">
    <source>
        <dbReference type="PROSITE" id="PS50011"/>
    </source>
</evidence>
<evidence type="ECO:0000256" key="3">
    <source>
        <dbReference type="ARBA" id="ARBA00022777"/>
    </source>
</evidence>
<reference evidence="8 9" key="1">
    <citation type="submission" date="2019-06" db="EMBL/GenBank/DDBJ databases">
        <title>Whole genome shotgun sequence of Pseudonocardia hydrocarbonoxydans NBRC 14498.</title>
        <authorList>
            <person name="Hosoyama A."/>
            <person name="Uohara A."/>
            <person name="Ohji S."/>
            <person name="Ichikawa N."/>
        </authorList>
    </citation>
    <scope>NUCLEOTIDE SEQUENCE [LARGE SCALE GENOMIC DNA]</scope>
    <source>
        <strain evidence="8 9">NBRC 14498</strain>
    </source>
</reference>
<gene>
    <name evidence="8" type="ORF">PHY01_03870</name>
</gene>
<feature type="domain" description="Protein kinase" evidence="7">
    <location>
        <begin position="15"/>
        <end position="264"/>
    </location>
</feature>
<feature type="compositionally biased region" description="Pro residues" evidence="6">
    <location>
        <begin position="329"/>
        <end position="338"/>
    </location>
</feature>
<protein>
    <recommendedName>
        <fullName evidence="7">Protein kinase domain-containing protein</fullName>
    </recommendedName>
</protein>
<evidence type="ECO:0000256" key="4">
    <source>
        <dbReference type="ARBA" id="ARBA00022840"/>
    </source>
</evidence>
<dbReference type="EMBL" id="BJNG01000003">
    <property type="protein sequence ID" value="GEC18104.1"/>
    <property type="molecule type" value="Genomic_DNA"/>
</dbReference>
<dbReference type="RefSeq" id="WP_218029970.1">
    <property type="nucleotide sequence ID" value="NZ_BAAARZ010000002.1"/>
</dbReference>
<feature type="binding site" evidence="5">
    <location>
        <position position="43"/>
    </location>
    <ligand>
        <name>ATP</name>
        <dbReference type="ChEBI" id="CHEBI:30616"/>
    </ligand>
</feature>
<dbReference type="PROSITE" id="PS00108">
    <property type="entry name" value="PROTEIN_KINASE_ST"/>
    <property type="match status" value="1"/>
</dbReference>
<dbReference type="Gene3D" id="1.10.510.10">
    <property type="entry name" value="Transferase(Phosphotransferase) domain 1"/>
    <property type="match status" value="1"/>
</dbReference>
<dbReference type="PANTHER" id="PTHR43289">
    <property type="entry name" value="MITOGEN-ACTIVATED PROTEIN KINASE KINASE KINASE 20-RELATED"/>
    <property type="match status" value="1"/>
</dbReference>
<dbReference type="InterPro" id="IPR008271">
    <property type="entry name" value="Ser/Thr_kinase_AS"/>
</dbReference>
<keyword evidence="1" id="KW-0808">Transferase</keyword>
<dbReference type="PROSITE" id="PS50011">
    <property type="entry name" value="PROTEIN_KINASE_DOM"/>
    <property type="match status" value="1"/>
</dbReference>
<keyword evidence="3" id="KW-0418">Kinase</keyword>
<dbReference type="AlphaFoldDB" id="A0A4Y3WGZ0"/>
<dbReference type="CDD" id="cd14014">
    <property type="entry name" value="STKc_PknB_like"/>
    <property type="match status" value="1"/>
</dbReference>
<keyword evidence="9" id="KW-1185">Reference proteome</keyword>
<dbReference type="InterPro" id="IPR017441">
    <property type="entry name" value="Protein_kinase_ATP_BS"/>
</dbReference>
<sequence length="495" mass="50684">MDPLQAGDPDSVGRYRLLGRLGEGGMGRVYLGRTPEGRQAAVKVIRDDLAGDTGFRHRFRREVAAATAVAGMFTARVLDADPDGEPPWLATQFVDGPSLREVVASHGPLDEPSLHRLTLGLAEALSAIHAAGLVHRDLKPANVLLAADGAKVIDFGIAHTSGATPLTGTGQMIGTPEYMSPEQVAGSGPPGPPGDVFSMGATLCFAATGRGPFAAGTSAAVLYRVLEAEPDLRGMPAGAADVARRCLVKDPARRPTAPQVAMWLRGAATPPPVPAPPVPAPPVSAQPVPARPGRRRAVLTAGAALGVVLLAGATALAVTAGSGRGPVTTTPPPTPPTPAVVSDVDPDSPEARYVDRLCTSGDLLVSLSESATTPSVTGDPAVARQEYLASVGRTVNVVDAALADYRVLQADAPTPEVAAGFGLVVDEFTAARASLVEGQAIVEAADPLTVEAYGQGVDRFTDATRNLALAATLVQEIELPPRYQEAGAVAAGCQD</sequence>
<keyword evidence="2 5" id="KW-0547">Nucleotide-binding</keyword>
<evidence type="ECO:0000256" key="6">
    <source>
        <dbReference type="SAM" id="MobiDB-lite"/>
    </source>
</evidence>
<organism evidence="8 9">
    <name type="scientific">Pseudonocardia hydrocarbonoxydans</name>
    <dbReference type="NCBI Taxonomy" id="76726"/>
    <lineage>
        <taxon>Bacteria</taxon>
        <taxon>Bacillati</taxon>
        <taxon>Actinomycetota</taxon>
        <taxon>Actinomycetes</taxon>
        <taxon>Pseudonocardiales</taxon>
        <taxon>Pseudonocardiaceae</taxon>
        <taxon>Pseudonocardia</taxon>
    </lineage>
</organism>
<dbReference type="PANTHER" id="PTHR43289:SF34">
    <property type="entry name" value="SERINE_THREONINE-PROTEIN KINASE YBDM-RELATED"/>
    <property type="match status" value="1"/>
</dbReference>
<name>A0A4Y3WGZ0_9PSEU</name>
<dbReference type="SMART" id="SM00220">
    <property type="entry name" value="S_TKc"/>
    <property type="match status" value="1"/>
</dbReference>
<accession>A0A4Y3WGZ0</accession>
<evidence type="ECO:0000256" key="2">
    <source>
        <dbReference type="ARBA" id="ARBA00022741"/>
    </source>
</evidence>
<dbReference type="GO" id="GO:0004674">
    <property type="term" value="F:protein serine/threonine kinase activity"/>
    <property type="evidence" value="ECO:0007669"/>
    <property type="project" value="TreeGrafter"/>
</dbReference>
<evidence type="ECO:0000313" key="9">
    <source>
        <dbReference type="Proteomes" id="UP000320338"/>
    </source>
</evidence>
<feature type="region of interest" description="Disordered" evidence="6">
    <location>
        <begin position="321"/>
        <end position="346"/>
    </location>
</feature>
<evidence type="ECO:0000313" key="8">
    <source>
        <dbReference type="EMBL" id="GEC18104.1"/>
    </source>
</evidence>
<dbReference type="SUPFAM" id="SSF56112">
    <property type="entry name" value="Protein kinase-like (PK-like)"/>
    <property type="match status" value="1"/>
</dbReference>
<evidence type="ECO:0000256" key="5">
    <source>
        <dbReference type="PROSITE-ProRule" id="PRU10141"/>
    </source>
</evidence>
<dbReference type="Gene3D" id="3.30.200.20">
    <property type="entry name" value="Phosphorylase Kinase, domain 1"/>
    <property type="match status" value="1"/>
</dbReference>
<comment type="caution">
    <text evidence="8">The sequence shown here is derived from an EMBL/GenBank/DDBJ whole genome shotgun (WGS) entry which is preliminary data.</text>
</comment>